<organism evidence="1">
    <name type="scientific">Arundo donax</name>
    <name type="common">Giant reed</name>
    <name type="synonym">Donax arundinaceus</name>
    <dbReference type="NCBI Taxonomy" id="35708"/>
    <lineage>
        <taxon>Eukaryota</taxon>
        <taxon>Viridiplantae</taxon>
        <taxon>Streptophyta</taxon>
        <taxon>Embryophyta</taxon>
        <taxon>Tracheophyta</taxon>
        <taxon>Spermatophyta</taxon>
        <taxon>Magnoliopsida</taxon>
        <taxon>Liliopsida</taxon>
        <taxon>Poales</taxon>
        <taxon>Poaceae</taxon>
        <taxon>PACMAD clade</taxon>
        <taxon>Arundinoideae</taxon>
        <taxon>Arundineae</taxon>
        <taxon>Arundo</taxon>
    </lineage>
</organism>
<sequence length="22" mass="2447">MYSPALALALLIESKSLARSRR</sequence>
<reference evidence="1" key="2">
    <citation type="journal article" date="2015" name="Data Brief">
        <title>Shoot transcriptome of the giant reed, Arundo donax.</title>
        <authorList>
            <person name="Barrero R.A."/>
            <person name="Guerrero F.D."/>
            <person name="Moolhuijzen P."/>
            <person name="Goolsby J.A."/>
            <person name="Tidwell J."/>
            <person name="Bellgard S.E."/>
            <person name="Bellgard M.I."/>
        </authorList>
    </citation>
    <scope>NUCLEOTIDE SEQUENCE</scope>
    <source>
        <tissue evidence="1">Shoot tissue taken approximately 20 cm above the soil surface</tissue>
    </source>
</reference>
<proteinExistence type="predicted"/>
<dbReference type="AlphaFoldDB" id="A0A0A9EU33"/>
<name>A0A0A9EU33_ARUDO</name>
<evidence type="ECO:0000313" key="1">
    <source>
        <dbReference type="EMBL" id="JAE04250.1"/>
    </source>
</evidence>
<accession>A0A0A9EU33</accession>
<protein>
    <submittedName>
        <fullName evidence="1">Uncharacterized protein</fullName>
    </submittedName>
</protein>
<reference evidence="1" key="1">
    <citation type="submission" date="2014-09" db="EMBL/GenBank/DDBJ databases">
        <authorList>
            <person name="Magalhaes I.L.F."/>
            <person name="Oliveira U."/>
            <person name="Santos F.R."/>
            <person name="Vidigal T.H.D.A."/>
            <person name="Brescovit A.D."/>
            <person name="Santos A.J."/>
        </authorList>
    </citation>
    <scope>NUCLEOTIDE SEQUENCE</scope>
    <source>
        <tissue evidence="1">Shoot tissue taken approximately 20 cm above the soil surface</tissue>
    </source>
</reference>
<dbReference type="EMBL" id="GBRH01193646">
    <property type="protein sequence ID" value="JAE04250.1"/>
    <property type="molecule type" value="Transcribed_RNA"/>
</dbReference>